<comment type="PTM">
    <text evidence="11">Cleaved by autocatalysis into a large and a small subunit.</text>
</comment>
<dbReference type="GO" id="GO:0103068">
    <property type="term" value="F:leukotriene C4 gamma-glutamyl transferase activity"/>
    <property type="evidence" value="ECO:0007669"/>
    <property type="project" value="UniProtKB-EC"/>
</dbReference>
<dbReference type="PRINTS" id="PR01210">
    <property type="entry name" value="GGTRANSPTASE"/>
</dbReference>
<evidence type="ECO:0000256" key="1">
    <source>
        <dbReference type="ARBA" id="ARBA00001049"/>
    </source>
</evidence>
<evidence type="ECO:0000313" key="13">
    <source>
        <dbReference type="Proteomes" id="UP000005952"/>
    </source>
</evidence>
<keyword evidence="5 11" id="KW-0378">Hydrolase</keyword>
<dbReference type="UniPathway" id="UPA00204"/>
<keyword evidence="11" id="KW-0317">Glutathione biosynthesis</keyword>
<dbReference type="PANTHER" id="PTHR43199">
    <property type="entry name" value="GLUTATHIONE HYDROLASE"/>
    <property type="match status" value="1"/>
</dbReference>
<dbReference type="GO" id="GO:0036374">
    <property type="term" value="F:glutathione hydrolase activity"/>
    <property type="evidence" value="ECO:0007669"/>
    <property type="project" value="UniProtKB-UniRule"/>
</dbReference>
<keyword evidence="7 11" id="KW-0012">Acyltransferase</keyword>
<evidence type="ECO:0000256" key="8">
    <source>
        <dbReference type="ARBA" id="ARBA00047417"/>
    </source>
</evidence>
<evidence type="ECO:0000256" key="7">
    <source>
        <dbReference type="ARBA" id="ARBA00023315"/>
    </source>
</evidence>
<feature type="binding site" evidence="10">
    <location>
        <position position="459"/>
    </location>
    <ligand>
        <name>L-glutamate</name>
        <dbReference type="ChEBI" id="CHEBI:29985"/>
    </ligand>
</feature>
<dbReference type="HOGENOM" id="CLU_014813_0_1_5"/>
<evidence type="ECO:0000256" key="3">
    <source>
        <dbReference type="ARBA" id="ARBA00009381"/>
    </source>
</evidence>
<dbReference type="InterPro" id="IPR051792">
    <property type="entry name" value="GGT_bact"/>
</dbReference>
<sequence length="600" mass="63041">MLAFSLIANSVRLGLPGARMISRLVIVFLCLLPVASTLAAQESRPAPEAASGTTEKSLVIAQRQMIVAAEPLAAEAGREILRQGGSAADAAIATELVLGLVEPQSSGLGGGAFLVYWDAQSRSLSTFDGRETAPAAAKPDRFMRDGKPMAFETAVRSGLSVGVPGLMRTLEAVHKRFGKLPWAALFAPAIKLAEEGFPVSPRLAALLDATKAENFSAGARARFFDENDRPRATGEILTNSAYAETLKAIAEKGADAFYSGPIADAIVKAVRGASSIPGDMTAADLSGYVAKERDPVCVDYRARKVCGMGPPSSGEISVGTVLKLIEPFPEVKGSAALMTAPALHIIAEAEKLAFADRNRYIADPDQISIPSGLMDDVYLAERRKLIDPQKAMNKAEPGLPPGLAKKTFGKDFTNEVPGTTQISIVDAEGNALSMTATIESAFGSHLWAAGFLLNNELTDFSFIPVDEKGATVANAVAGGKRPRSSMAPTIVLDSQGTPEIVTGSPGGSQIILYVVKAVVGMLDWGLDARQAAALPNFGSQGGPFIIEYSPYYVWPAFELTSYGHAIANATMTSGIHSIVRKDGHLEGGADPRREGVALGD</sequence>
<feature type="binding site" evidence="10">
    <location>
        <position position="507"/>
    </location>
    <ligand>
        <name>L-glutamate</name>
        <dbReference type="ChEBI" id="CHEBI:29985"/>
    </ligand>
</feature>
<protein>
    <recommendedName>
        <fullName evidence="11">Glutathione hydrolase proenzyme</fullName>
        <ecNumber evidence="11">2.3.2.2</ecNumber>
        <ecNumber evidence="11">3.4.19.13</ecNumber>
    </recommendedName>
    <component>
        <recommendedName>
            <fullName evidence="11">Glutathione hydrolase large chain</fullName>
        </recommendedName>
    </component>
    <component>
        <recommendedName>
            <fullName evidence="11">Glutathione hydrolase small chain</fullName>
        </recommendedName>
    </component>
</protein>
<reference evidence="12 13" key="1">
    <citation type="journal article" date="2013" name="Genome Announc.">
        <title>Genome sequences for three denitrifying bacterial strains isolated from a uranium- and nitrate-contaminated subsurface environment.</title>
        <authorList>
            <person name="Venkatramanan R."/>
            <person name="Prakash O."/>
            <person name="Woyke T."/>
            <person name="Chain P."/>
            <person name="Goodwin L.A."/>
            <person name="Watson D."/>
            <person name="Brooks S."/>
            <person name="Kostka J.E."/>
            <person name="Green S.J."/>
        </authorList>
    </citation>
    <scope>NUCLEOTIDE SEQUENCE [LARGE SCALE GENOMIC DNA]</scope>
    <source>
        <strain evidence="12 13">1NES1</strain>
    </source>
</reference>
<dbReference type="Proteomes" id="UP000005952">
    <property type="component" value="Chromosome"/>
</dbReference>
<comment type="catalytic activity">
    <reaction evidence="1 11">
        <text>an S-substituted glutathione + H2O = an S-substituted L-cysteinylglycine + L-glutamate</text>
        <dbReference type="Rhea" id="RHEA:59468"/>
        <dbReference type="ChEBI" id="CHEBI:15377"/>
        <dbReference type="ChEBI" id="CHEBI:29985"/>
        <dbReference type="ChEBI" id="CHEBI:90779"/>
        <dbReference type="ChEBI" id="CHEBI:143103"/>
        <dbReference type="EC" id="3.4.19.13"/>
    </reaction>
</comment>
<feature type="binding site" evidence="10">
    <location>
        <begin position="484"/>
        <end position="485"/>
    </location>
    <ligand>
        <name>L-glutamate</name>
        <dbReference type="ChEBI" id="CHEBI:29985"/>
    </ligand>
</feature>
<evidence type="ECO:0000256" key="5">
    <source>
        <dbReference type="ARBA" id="ARBA00022801"/>
    </source>
</evidence>
<comment type="catalytic activity">
    <reaction evidence="8 11">
        <text>an N-terminal (5-L-glutamyl)-[peptide] + an alpha-amino acid = 5-L-glutamyl amino acid + an N-terminal L-alpha-aminoacyl-[peptide]</text>
        <dbReference type="Rhea" id="RHEA:23904"/>
        <dbReference type="Rhea" id="RHEA-COMP:9780"/>
        <dbReference type="Rhea" id="RHEA-COMP:9795"/>
        <dbReference type="ChEBI" id="CHEBI:77644"/>
        <dbReference type="ChEBI" id="CHEBI:78597"/>
        <dbReference type="ChEBI" id="CHEBI:78599"/>
        <dbReference type="ChEBI" id="CHEBI:78608"/>
        <dbReference type="EC" id="2.3.2.2"/>
    </reaction>
</comment>
<keyword evidence="4 11" id="KW-0808">Transferase</keyword>
<dbReference type="KEGG" id="hdt:HYPDE_36953"/>
<comment type="subunit">
    <text evidence="11">This enzyme consists of two polypeptide chains, which are synthesized in precursor form from a single polypeptide.</text>
</comment>
<evidence type="ECO:0000256" key="4">
    <source>
        <dbReference type="ARBA" id="ARBA00022679"/>
    </source>
</evidence>
<accession>N0BA01</accession>
<evidence type="ECO:0000256" key="9">
    <source>
        <dbReference type="PIRSR" id="PIRSR600101-1"/>
    </source>
</evidence>
<dbReference type="GO" id="GO:0006750">
    <property type="term" value="P:glutathione biosynthetic process"/>
    <property type="evidence" value="ECO:0007669"/>
    <property type="project" value="UniProtKB-KW"/>
</dbReference>
<comment type="similarity">
    <text evidence="3 11">Belongs to the gamma-glutamyltransferase family.</text>
</comment>
<comment type="pathway">
    <text evidence="11">Sulfur metabolism; glutathione metabolism.</text>
</comment>
<dbReference type="eggNOG" id="COG0405">
    <property type="taxonomic scope" value="Bacteria"/>
</dbReference>
<dbReference type="Pfam" id="PF01019">
    <property type="entry name" value="G_glu_transpept"/>
    <property type="match status" value="1"/>
</dbReference>
<dbReference type="AlphaFoldDB" id="N0BA01"/>
<dbReference type="InterPro" id="IPR043137">
    <property type="entry name" value="GGT_ssub_C"/>
</dbReference>
<keyword evidence="13" id="KW-1185">Reference proteome</keyword>
<dbReference type="PANTHER" id="PTHR43199:SF1">
    <property type="entry name" value="GLUTATHIONE HYDROLASE PROENZYME"/>
    <property type="match status" value="1"/>
</dbReference>
<evidence type="ECO:0000256" key="10">
    <source>
        <dbReference type="PIRSR" id="PIRSR600101-2"/>
    </source>
</evidence>
<dbReference type="Gene3D" id="3.60.20.40">
    <property type="match status" value="1"/>
</dbReference>
<dbReference type="GO" id="GO:0006751">
    <property type="term" value="P:glutathione catabolic process"/>
    <property type="evidence" value="ECO:0007669"/>
    <property type="project" value="UniProtKB-UniRule"/>
</dbReference>
<evidence type="ECO:0000256" key="6">
    <source>
        <dbReference type="ARBA" id="ARBA00023145"/>
    </source>
</evidence>
<evidence type="ECO:0000256" key="2">
    <source>
        <dbReference type="ARBA" id="ARBA00001089"/>
    </source>
</evidence>
<proteinExistence type="inferred from homology"/>
<dbReference type="Gene3D" id="1.10.246.130">
    <property type="match status" value="1"/>
</dbReference>
<dbReference type="InterPro" id="IPR029055">
    <property type="entry name" value="Ntn_hydrolases_N"/>
</dbReference>
<dbReference type="EC" id="2.3.2.2" evidence="11"/>
<organism evidence="12 13">
    <name type="scientific">Hyphomicrobium denitrificans 1NES1</name>
    <dbReference type="NCBI Taxonomy" id="670307"/>
    <lineage>
        <taxon>Bacteria</taxon>
        <taxon>Pseudomonadati</taxon>
        <taxon>Pseudomonadota</taxon>
        <taxon>Alphaproteobacteria</taxon>
        <taxon>Hyphomicrobiales</taxon>
        <taxon>Hyphomicrobiaceae</taxon>
        <taxon>Hyphomicrobium</taxon>
    </lineage>
</organism>
<evidence type="ECO:0000313" key="12">
    <source>
        <dbReference type="EMBL" id="AGK59062.1"/>
    </source>
</evidence>
<dbReference type="MEROPS" id="T03.001"/>
<dbReference type="InterPro" id="IPR000101">
    <property type="entry name" value="GGT_peptidase"/>
</dbReference>
<dbReference type="SUPFAM" id="SSF56235">
    <property type="entry name" value="N-terminal nucleophile aminohydrolases (Ntn hydrolases)"/>
    <property type="match status" value="1"/>
</dbReference>
<dbReference type="STRING" id="670307.HYPDE_36953"/>
<gene>
    <name evidence="12" type="ORF">HYPDE_36953</name>
</gene>
<evidence type="ECO:0000256" key="11">
    <source>
        <dbReference type="RuleBase" id="RU368036"/>
    </source>
</evidence>
<dbReference type="EMBL" id="CP005587">
    <property type="protein sequence ID" value="AGK59062.1"/>
    <property type="molecule type" value="Genomic_DNA"/>
</dbReference>
<feature type="active site" description="Nucleophile" evidence="9">
    <location>
        <position position="419"/>
    </location>
</feature>
<name>N0BA01_9HYPH</name>
<feature type="binding site" evidence="10">
    <location>
        <position position="130"/>
    </location>
    <ligand>
        <name>L-glutamate</name>
        <dbReference type="ChEBI" id="CHEBI:29985"/>
    </ligand>
</feature>
<dbReference type="InterPro" id="IPR043138">
    <property type="entry name" value="GGT_lsub"/>
</dbReference>
<dbReference type="EC" id="3.4.19.13" evidence="11"/>
<dbReference type="NCBIfam" id="TIGR00066">
    <property type="entry name" value="g_glut_trans"/>
    <property type="match status" value="1"/>
</dbReference>
<comment type="catalytic activity">
    <reaction evidence="2 11">
        <text>glutathione + H2O = L-cysteinylglycine + L-glutamate</text>
        <dbReference type="Rhea" id="RHEA:28807"/>
        <dbReference type="ChEBI" id="CHEBI:15377"/>
        <dbReference type="ChEBI" id="CHEBI:29985"/>
        <dbReference type="ChEBI" id="CHEBI:57925"/>
        <dbReference type="ChEBI" id="CHEBI:61694"/>
        <dbReference type="EC" id="3.4.19.13"/>
    </reaction>
</comment>
<keyword evidence="6 11" id="KW-0865">Zymogen</keyword>